<comment type="caution">
    <text evidence="1">The sequence shown here is derived from an EMBL/GenBank/DDBJ whole genome shotgun (WGS) entry which is preliminary data.</text>
</comment>
<dbReference type="EMBL" id="VIGI01000004">
    <property type="protein sequence ID" value="KAB8301637.1"/>
    <property type="molecule type" value="Genomic_DNA"/>
</dbReference>
<accession>A0A5N6KDY6</accession>
<name>A0A5N6KDY6_MONLA</name>
<sequence>MFIQQSTYSISLAILSHSSLQIWHFKDSTDSPPAFEVSESPKETMDLTGENLHGRIRLPAAIASMGKMDELLDLF</sequence>
<protein>
    <submittedName>
        <fullName evidence="1">Uncharacterized protein</fullName>
    </submittedName>
</protein>
<dbReference type="AlphaFoldDB" id="A0A5N6KDY6"/>
<gene>
    <name evidence="1" type="ORF">EYC80_003475</name>
</gene>
<keyword evidence="2" id="KW-1185">Reference proteome</keyword>
<proteinExistence type="predicted"/>
<dbReference type="Proteomes" id="UP000326757">
    <property type="component" value="Unassembled WGS sequence"/>
</dbReference>
<organism evidence="1 2">
    <name type="scientific">Monilinia laxa</name>
    <name type="common">Brown rot fungus</name>
    <name type="synonym">Sclerotinia laxa</name>
    <dbReference type="NCBI Taxonomy" id="61186"/>
    <lineage>
        <taxon>Eukaryota</taxon>
        <taxon>Fungi</taxon>
        <taxon>Dikarya</taxon>
        <taxon>Ascomycota</taxon>
        <taxon>Pezizomycotina</taxon>
        <taxon>Leotiomycetes</taxon>
        <taxon>Helotiales</taxon>
        <taxon>Sclerotiniaceae</taxon>
        <taxon>Monilinia</taxon>
    </lineage>
</organism>
<reference evidence="1 2" key="1">
    <citation type="submission" date="2019-06" db="EMBL/GenBank/DDBJ databases">
        <title>Genome Sequence of the Brown Rot Fungal Pathogen Monilinia laxa.</title>
        <authorList>
            <person name="De Miccolis Angelini R.M."/>
            <person name="Landi L."/>
            <person name="Abate D."/>
            <person name="Pollastro S."/>
            <person name="Romanazzi G."/>
            <person name="Faretra F."/>
        </authorList>
    </citation>
    <scope>NUCLEOTIDE SEQUENCE [LARGE SCALE GENOMIC DNA]</scope>
    <source>
        <strain evidence="1 2">Mlax316</strain>
    </source>
</reference>
<evidence type="ECO:0000313" key="2">
    <source>
        <dbReference type="Proteomes" id="UP000326757"/>
    </source>
</evidence>
<evidence type="ECO:0000313" key="1">
    <source>
        <dbReference type="EMBL" id="KAB8301637.1"/>
    </source>
</evidence>